<sequence>MSAQKPKPEQGAHAVNTAQEQRGTPFKPGQSGNPKGRPKGARSKLGEAFLDDLLQAWERDGAAAIQRVIETKPAAFLKVVADILPKELKVERDPLEDLTDEQLLAKVELLDRQAAPVLARCRAGRAN</sequence>
<comment type="caution">
    <text evidence="1">The sequence shown here is derived from an EMBL/GenBank/DDBJ whole genome shotgun (WGS) entry which is preliminary data.</text>
</comment>
<evidence type="ECO:0000313" key="2">
    <source>
        <dbReference type="Proteomes" id="UP000616151"/>
    </source>
</evidence>
<accession>A0ACC5R177</accession>
<reference evidence="1" key="1">
    <citation type="submission" date="2021-01" db="EMBL/GenBank/DDBJ databases">
        <authorList>
            <person name="Sun Q."/>
        </authorList>
    </citation>
    <scope>NUCLEOTIDE SEQUENCE</scope>
    <source>
        <strain evidence="1">YIM B02566</strain>
    </source>
</reference>
<evidence type="ECO:0000313" key="1">
    <source>
        <dbReference type="EMBL" id="MBK1866386.1"/>
    </source>
</evidence>
<gene>
    <name evidence="1" type="ORF">JHL16_08495</name>
</gene>
<dbReference type="Proteomes" id="UP000616151">
    <property type="component" value="Unassembled WGS sequence"/>
</dbReference>
<name>A0ACC5R177_9HYPH</name>
<protein>
    <submittedName>
        <fullName evidence="1">Uncharacterized protein</fullName>
    </submittedName>
</protein>
<proteinExistence type="predicted"/>
<organism evidence="1 2">
    <name type="scientific">Taklimakanibacter albus</name>
    <dbReference type="NCBI Taxonomy" id="2800327"/>
    <lineage>
        <taxon>Bacteria</taxon>
        <taxon>Pseudomonadati</taxon>
        <taxon>Pseudomonadota</taxon>
        <taxon>Alphaproteobacteria</taxon>
        <taxon>Hyphomicrobiales</taxon>
        <taxon>Aestuariivirgaceae</taxon>
        <taxon>Taklimakanibacter</taxon>
    </lineage>
</organism>
<dbReference type="EMBL" id="JAENHL010000006">
    <property type="protein sequence ID" value="MBK1866386.1"/>
    <property type="molecule type" value="Genomic_DNA"/>
</dbReference>
<keyword evidence="2" id="KW-1185">Reference proteome</keyword>